<comment type="catalytic activity">
    <reaction evidence="16">
        <text>(S)-2-amino-6-oxohexanoate + NAD(+) + H2O = L-2-aminoadipate + NADH + 2 H(+)</text>
        <dbReference type="Rhea" id="RHEA:12308"/>
        <dbReference type="ChEBI" id="CHEBI:15377"/>
        <dbReference type="ChEBI" id="CHEBI:15378"/>
        <dbReference type="ChEBI" id="CHEBI:57540"/>
        <dbReference type="ChEBI" id="CHEBI:57945"/>
        <dbReference type="ChEBI" id="CHEBI:58321"/>
        <dbReference type="ChEBI" id="CHEBI:58672"/>
        <dbReference type="EC" id="1.2.1.31"/>
    </reaction>
</comment>
<keyword evidence="11" id="KW-0560">Oxidoreductase</keyword>
<gene>
    <name evidence="20" type="ORF">DM01DRAFT_1377506</name>
</gene>
<dbReference type="Pfam" id="PF00550">
    <property type="entry name" value="PP-binding"/>
    <property type="match status" value="1"/>
</dbReference>
<dbReference type="InterPro" id="IPR042099">
    <property type="entry name" value="ANL_N_sf"/>
</dbReference>
<dbReference type="EC" id="1.2.1.95" evidence="5"/>
<dbReference type="EMBL" id="MCGT01000036">
    <property type="protein sequence ID" value="ORX46750.1"/>
    <property type="molecule type" value="Genomic_DNA"/>
</dbReference>
<evidence type="ECO:0000256" key="2">
    <source>
        <dbReference type="ARBA" id="ARBA00003499"/>
    </source>
</evidence>
<dbReference type="CDD" id="cd05235">
    <property type="entry name" value="SDR_e1"/>
    <property type="match status" value="1"/>
</dbReference>
<evidence type="ECO:0000256" key="17">
    <source>
        <dbReference type="ARBA" id="ARBA00049537"/>
    </source>
</evidence>
<dbReference type="OrthoDB" id="329835at2759"/>
<dbReference type="Gene3D" id="3.40.50.720">
    <property type="entry name" value="NAD(P)-binding Rossmann-like Domain"/>
    <property type="match status" value="1"/>
</dbReference>
<dbReference type="InterPro" id="IPR010071">
    <property type="entry name" value="AA_adenyl_dom"/>
</dbReference>
<keyword evidence="8" id="KW-0597">Phosphoprotein</keyword>
<reference evidence="20 21" key="1">
    <citation type="submission" date="2016-07" db="EMBL/GenBank/DDBJ databases">
        <title>Pervasive Adenine N6-methylation of Active Genes in Fungi.</title>
        <authorList>
            <consortium name="DOE Joint Genome Institute"/>
            <person name="Mondo S.J."/>
            <person name="Dannebaum R.O."/>
            <person name="Kuo R.C."/>
            <person name="Labutti K."/>
            <person name="Haridas S."/>
            <person name="Kuo A."/>
            <person name="Salamov A."/>
            <person name="Ahrendt S.R."/>
            <person name="Lipzen A."/>
            <person name="Sullivan W."/>
            <person name="Andreopoulos W.B."/>
            <person name="Clum A."/>
            <person name="Lindquist E."/>
            <person name="Daum C."/>
            <person name="Ramamoorthy G.K."/>
            <person name="Gryganskyi A."/>
            <person name="Culley D."/>
            <person name="Magnuson J.K."/>
            <person name="James T.Y."/>
            <person name="O'Malley M.A."/>
            <person name="Stajich J.E."/>
            <person name="Spatafora J.W."/>
            <person name="Visel A."/>
            <person name="Grigoriev I.V."/>
        </authorList>
    </citation>
    <scope>NUCLEOTIDE SEQUENCE [LARGE SCALE GENOMIC DNA]</scope>
    <source>
        <strain evidence="20 21">NRRL 3301</strain>
    </source>
</reference>
<dbReference type="Gene3D" id="3.30.300.30">
    <property type="match status" value="1"/>
</dbReference>
<keyword evidence="10" id="KW-0521">NADP</keyword>
<dbReference type="InterPro" id="IPR020845">
    <property type="entry name" value="AMP-binding_CS"/>
</dbReference>
<dbReference type="SUPFAM" id="SSF47336">
    <property type="entry name" value="ACP-like"/>
    <property type="match status" value="1"/>
</dbReference>
<dbReference type="UniPathway" id="UPA00033">
    <property type="reaction ID" value="UER00032"/>
</dbReference>
<dbReference type="NCBIfam" id="TIGR01746">
    <property type="entry name" value="Thioester-redct"/>
    <property type="match status" value="1"/>
</dbReference>
<feature type="compositionally biased region" description="Low complexity" evidence="18">
    <location>
        <begin position="968"/>
        <end position="980"/>
    </location>
</feature>
<evidence type="ECO:0000256" key="18">
    <source>
        <dbReference type="SAM" id="MobiDB-lite"/>
    </source>
</evidence>
<dbReference type="InterPro" id="IPR006162">
    <property type="entry name" value="Ppantetheine_attach_site"/>
</dbReference>
<dbReference type="PIRSF" id="PIRSF001617">
    <property type="entry name" value="Alpha-AR"/>
    <property type="match status" value="1"/>
</dbReference>
<dbReference type="InterPro" id="IPR013120">
    <property type="entry name" value="FAR_NAD-bd"/>
</dbReference>
<dbReference type="SUPFAM" id="SSF52777">
    <property type="entry name" value="CoA-dependent acyltransferases"/>
    <property type="match status" value="1"/>
</dbReference>
<dbReference type="InterPro" id="IPR001242">
    <property type="entry name" value="Condensation_dom"/>
</dbReference>
<evidence type="ECO:0000256" key="14">
    <source>
        <dbReference type="ARBA" id="ARBA00032195"/>
    </source>
</evidence>
<evidence type="ECO:0000256" key="4">
    <source>
        <dbReference type="ARBA" id="ARBA00006432"/>
    </source>
</evidence>
<dbReference type="Gene3D" id="3.30.559.30">
    <property type="entry name" value="Nonribosomal peptide synthetase, condensation domain"/>
    <property type="match status" value="1"/>
</dbReference>
<dbReference type="STRING" id="101127.A0A1X2G712"/>
<dbReference type="NCBIfam" id="TIGR01733">
    <property type="entry name" value="AA-adenyl-dom"/>
    <property type="match status" value="1"/>
</dbReference>
<protein>
    <recommendedName>
        <fullName evidence="14">Alpha-aminoadipate reductase</fullName>
        <ecNumber evidence="6">1.2.1.31</ecNumber>
        <ecNumber evidence="5">1.2.1.95</ecNumber>
    </recommendedName>
    <alternativeName>
        <fullName evidence="13">L-aminoadipate-semialdehyde dehydrogenase</fullName>
    </alternativeName>
</protein>
<comment type="cofactor">
    <cofactor evidence="1">
        <name>pantetheine 4'-phosphate</name>
        <dbReference type="ChEBI" id="CHEBI:47942"/>
    </cofactor>
</comment>
<dbReference type="GO" id="GO:0031177">
    <property type="term" value="F:phosphopantetheine binding"/>
    <property type="evidence" value="ECO:0007669"/>
    <property type="project" value="InterPro"/>
</dbReference>
<dbReference type="SUPFAM" id="SSF56801">
    <property type="entry name" value="Acetyl-CoA synthetase-like"/>
    <property type="match status" value="1"/>
</dbReference>
<evidence type="ECO:0000256" key="15">
    <source>
        <dbReference type="ARBA" id="ARBA00048260"/>
    </source>
</evidence>
<dbReference type="InterPro" id="IPR014397">
    <property type="entry name" value="Lys2"/>
</dbReference>
<evidence type="ECO:0000256" key="12">
    <source>
        <dbReference type="ARBA" id="ARBA00023154"/>
    </source>
</evidence>
<dbReference type="PANTHER" id="PTHR44845">
    <property type="entry name" value="CARRIER DOMAIN-CONTAINING PROTEIN"/>
    <property type="match status" value="1"/>
</dbReference>
<feature type="domain" description="Carrier" evidence="19">
    <location>
        <begin position="876"/>
        <end position="953"/>
    </location>
</feature>
<comment type="catalytic activity">
    <reaction evidence="17">
        <text>(S)-2-amino-6-oxohexanoate + NADP(+) + H2O = L-2-aminoadipate + NADPH + 2 H(+)</text>
        <dbReference type="Rhea" id="RHEA:12304"/>
        <dbReference type="ChEBI" id="CHEBI:15377"/>
        <dbReference type="ChEBI" id="CHEBI:15378"/>
        <dbReference type="ChEBI" id="CHEBI:57783"/>
        <dbReference type="ChEBI" id="CHEBI:58321"/>
        <dbReference type="ChEBI" id="CHEBI:58349"/>
        <dbReference type="ChEBI" id="CHEBI:58672"/>
        <dbReference type="EC" id="1.2.1.31"/>
    </reaction>
</comment>
<evidence type="ECO:0000256" key="1">
    <source>
        <dbReference type="ARBA" id="ARBA00001957"/>
    </source>
</evidence>
<dbReference type="Gene3D" id="1.10.1200.10">
    <property type="entry name" value="ACP-like"/>
    <property type="match status" value="1"/>
</dbReference>
<keyword evidence="9" id="KW-0028">Amino-acid biosynthesis</keyword>
<dbReference type="PANTHER" id="PTHR44845:SF1">
    <property type="entry name" value="L-2-AMINOADIPATE REDUCTASE"/>
    <property type="match status" value="1"/>
</dbReference>
<dbReference type="Pfam" id="PF00668">
    <property type="entry name" value="Condensation"/>
    <property type="match status" value="1"/>
</dbReference>
<evidence type="ECO:0000256" key="6">
    <source>
        <dbReference type="ARBA" id="ARBA00013073"/>
    </source>
</evidence>
<dbReference type="Pfam" id="PF07993">
    <property type="entry name" value="NAD_binding_4"/>
    <property type="match status" value="1"/>
</dbReference>
<evidence type="ECO:0000256" key="11">
    <source>
        <dbReference type="ARBA" id="ARBA00023002"/>
    </source>
</evidence>
<evidence type="ECO:0000256" key="8">
    <source>
        <dbReference type="ARBA" id="ARBA00022553"/>
    </source>
</evidence>
<dbReference type="PROSITE" id="PS00455">
    <property type="entry name" value="AMP_BINDING"/>
    <property type="match status" value="1"/>
</dbReference>
<dbReference type="SMART" id="SM00823">
    <property type="entry name" value="PKS_PP"/>
    <property type="match status" value="1"/>
</dbReference>
<accession>A0A1X2G712</accession>
<keyword evidence="21" id="KW-1185">Reference proteome</keyword>
<dbReference type="PROSITE" id="PS50075">
    <property type="entry name" value="CARRIER"/>
    <property type="match status" value="1"/>
</dbReference>
<dbReference type="GO" id="GO:0019878">
    <property type="term" value="P:lysine biosynthetic process via aminoadipic acid"/>
    <property type="evidence" value="ECO:0007669"/>
    <property type="project" value="UniProtKB-UniPathway"/>
</dbReference>
<dbReference type="InterPro" id="IPR000873">
    <property type="entry name" value="AMP-dep_synth/lig_dom"/>
</dbReference>
<dbReference type="Proteomes" id="UP000242146">
    <property type="component" value="Unassembled WGS sequence"/>
</dbReference>
<dbReference type="Pfam" id="PF00501">
    <property type="entry name" value="AMP-binding"/>
    <property type="match status" value="1"/>
</dbReference>
<evidence type="ECO:0000259" key="19">
    <source>
        <dbReference type="PROSITE" id="PS50075"/>
    </source>
</evidence>
<evidence type="ECO:0000256" key="3">
    <source>
        <dbReference type="ARBA" id="ARBA00004827"/>
    </source>
</evidence>
<dbReference type="EC" id="1.2.1.31" evidence="6"/>
<comment type="caution">
    <text evidence="20">The sequence shown here is derived from an EMBL/GenBank/DDBJ whole genome shotgun (WGS) entry which is preliminary data.</text>
</comment>
<dbReference type="Gene3D" id="3.40.50.12780">
    <property type="entry name" value="N-terminal domain of ligase-like"/>
    <property type="match status" value="1"/>
</dbReference>
<comment type="function">
    <text evidence="2">Catalyzes the activation of alpha-aminoadipate by ATP-dependent adenylation and the reduction of activated alpha-aminoadipate by NADPH. The activated alpha-aminoadipate is bound to the phosphopantheinyl group of the enzyme itself before it is reduced to (S)-2-amino-6-oxohexanoate.</text>
</comment>
<dbReference type="SUPFAM" id="SSF51735">
    <property type="entry name" value="NAD(P)-binding Rossmann-fold domains"/>
    <property type="match status" value="1"/>
</dbReference>
<dbReference type="PROSITE" id="PS00012">
    <property type="entry name" value="PHOSPHOPANTETHEINE"/>
    <property type="match status" value="1"/>
</dbReference>
<evidence type="ECO:0000256" key="9">
    <source>
        <dbReference type="ARBA" id="ARBA00022605"/>
    </source>
</evidence>
<feature type="region of interest" description="Disordered" evidence="18">
    <location>
        <begin position="962"/>
        <end position="981"/>
    </location>
</feature>
<dbReference type="InterPro" id="IPR010080">
    <property type="entry name" value="Thioester_reductase-like_dom"/>
</dbReference>
<evidence type="ECO:0000256" key="5">
    <source>
        <dbReference type="ARBA" id="ARBA00012913"/>
    </source>
</evidence>
<dbReference type="GO" id="GO:0004043">
    <property type="term" value="F:L-aminoadipate-semialdehyde dehydrogenase [NAD(P)+] activity"/>
    <property type="evidence" value="ECO:0007669"/>
    <property type="project" value="UniProtKB-EC"/>
</dbReference>
<dbReference type="NCBIfam" id="TIGR03443">
    <property type="entry name" value="alpha_am_amid"/>
    <property type="match status" value="1"/>
</dbReference>
<comment type="pathway">
    <text evidence="3">Amino-acid biosynthesis; L-lysine biosynthesis via AAA pathway; L-lysine from L-alpha-aminoadipate (fungal route): step 1/3.</text>
</comment>
<organism evidence="20 21">
    <name type="scientific">Hesseltinella vesiculosa</name>
    <dbReference type="NCBI Taxonomy" id="101127"/>
    <lineage>
        <taxon>Eukaryota</taxon>
        <taxon>Fungi</taxon>
        <taxon>Fungi incertae sedis</taxon>
        <taxon>Mucoromycota</taxon>
        <taxon>Mucoromycotina</taxon>
        <taxon>Mucoromycetes</taxon>
        <taxon>Mucorales</taxon>
        <taxon>Cunninghamellaceae</taxon>
        <taxon>Hesseltinella</taxon>
    </lineage>
</organism>
<evidence type="ECO:0000256" key="10">
    <source>
        <dbReference type="ARBA" id="ARBA00022857"/>
    </source>
</evidence>
<dbReference type="InterPro" id="IPR020806">
    <property type="entry name" value="PKS_PP-bd"/>
</dbReference>
<evidence type="ECO:0000256" key="13">
    <source>
        <dbReference type="ARBA" id="ARBA00031335"/>
    </source>
</evidence>
<dbReference type="InterPro" id="IPR036736">
    <property type="entry name" value="ACP-like_sf"/>
</dbReference>
<evidence type="ECO:0000256" key="7">
    <source>
        <dbReference type="ARBA" id="ARBA00022450"/>
    </source>
</evidence>
<evidence type="ECO:0000256" key="16">
    <source>
        <dbReference type="ARBA" id="ARBA00048414"/>
    </source>
</evidence>
<name>A0A1X2G712_9FUNG</name>
<dbReference type="InterPro" id="IPR036291">
    <property type="entry name" value="NAD(P)-bd_dom_sf"/>
</dbReference>
<comment type="catalytic activity">
    <reaction evidence="15">
        <text>(S)-2-amino-6-oxohexanoate + AMP + diphosphate + NADP(+) = L-2-aminoadipate + ATP + NADPH + H(+)</text>
        <dbReference type="Rhea" id="RHEA:46936"/>
        <dbReference type="ChEBI" id="CHEBI:15378"/>
        <dbReference type="ChEBI" id="CHEBI:30616"/>
        <dbReference type="ChEBI" id="CHEBI:33019"/>
        <dbReference type="ChEBI" id="CHEBI:57783"/>
        <dbReference type="ChEBI" id="CHEBI:58321"/>
        <dbReference type="ChEBI" id="CHEBI:58349"/>
        <dbReference type="ChEBI" id="CHEBI:58672"/>
        <dbReference type="ChEBI" id="CHEBI:456215"/>
        <dbReference type="EC" id="1.2.1.95"/>
    </reaction>
</comment>
<evidence type="ECO:0000313" key="21">
    <source>
        <dbReference type="Proteomes" id="UP000242146"/>
    </source>
</evidence>
<dbReference type="InterPro" id="IPR009081">
    <property type="entry name" value="PP-bd_ACP"/>
</dbReference>
<keyword evidence="12" id="KW-0457">Lysine biosynthesis</keyword>
<evidence type="ECO:0000313" key="20">
    <source>
        <dbReference type="EMBL" id="ORX46750.1"/>
    </source>
</evidence>
<proteinExistence type="inferred from homology"/>
<comment type="similarity">
    <text evidence="4">Belongs to the ATP-dependent AMP-binding enzyme family.</text>
</comment>
<keyword evidence="7" id="KW-0596">Phosphopantetheine</keyword>
<dbReference type="InterPro" id="IPR045851">
    <property type="entry name" value="AMP-bd_C_sf"/>
</dbReference>
<sequence length="1407" mass="154970">MVNASQSTEVDRLQEWKTKLANLADLQIPTDYPRPLPARCVDEVQAYELPEKTLLSILQLSMNEQVKATPFSVLLAAFAVLLQRYTGDEEFAVGTSSSSGNPLVLRLNVDPNNSFQQVVQMVQQVESDSLEQEVPFEKLVQVMHQGTDPDSRRPLFRVCFYNETDTPSQAQMTLASSNTDLTVFITSDASSSLRTSFLRPITVRVVYNQILFSPRRIEYLLGQLDTLLNAAVQASTQAVGMISLADSSPDSQLPDPTTDLHWALWRGAIPDIFAKNAQSHPDRACVIESLDDGSTISYTYQQINHASNLVAHYLLAQGIHQEDVVTIYAYRGVDLVIAIMGVLAAGATFSVIDPAYPPARQEIYLSVAKPRGLIVLADACKLASSVRDYIEKEQDIVCEIPSLKIGRDGRLAGGVLQAQDVLDSVRDKAAEHPNVFIGPDSIGTLSFTSGSTGIPKGVRGRHFSLTHFYPWMGETFGISESDKFTMLSGIAHDPIQRDIFTPLFFGAELHIPTSEDIGIPGRLAEWMYRTQVTVTHLTPAMGQLLSSHAQNEIPTLRNAFFVGDILTKRDAARIQKYAPNVSVINMYGTTETQRSVSHFVVPPRSSHPAFLSSQKDVIPAGTGMVNVQLLVVNRHDRTKMCGVGEIGEIYVRAPGLAEGYLRLPDATNEKFIPNWFVDTPNDPNASTDEALVPGNDWKQYWQGKRDRMYRSGDLGRYRPDGTVECTGRADDQVKIRGFRIELGEIDTHLSQHPMIRENVTLVRRDKNEEQTLVAYFVPVQTLDAGFASQSEAEDGSLPNNGDVRSPHKFRALIKDVRDYLKKKLPSYAIPSVFVPLLRMPLTPNGKVDKNNLPFPDTAQFNTQPAKGAVPTSAALANMTPVEAKIHGIWQALLPSPEPAIGLDENFFDIGGHSLIATRLIFDIRQRFQVDAPLGLVFAEPTIRGLAHQVTKLLENESLLAEDQPAAKDQQQQQQQDQQQQPETVDYAADVALLAAEFLAPTYEALPANRPTAHSYVLTGATGFLGAFILDKLLAYADTTKVICVVRANDSAGALDRVKQSAISHGVWQDDWTDRVEAVCGDLAKERLGLSPADWDRLSAEADSVVHNGALVHWIYPYSQLRGPNVLGTLYGMQLASNIKPKSFHFVSSTAVMDAPSYIHLGDNRVPETDDLEGSRVGLTAGYGQSKWVAEKLIMEARSRGMAATIVRPGYILGESTSGVTNTDDFIWRLLKGCVELGYIPSMANIVNLCSVDYVASVVASVAHYDQEAATMGVFQVTHPATFTFNHLFGTLSTYGYDVKTTEYIDWRDKLMDYTLQAHDHSLFPLLHFVLDDLPTSTKSALLDDTHTHAILTHDQVQCPLMGDGLMGIYYAYLVKAGYMPSPTLSGKPLPELASANVTLLQRSGAKH</sequence>